<dbReference type="GO" id="GO:0032259">
    <property type="term" value="P:methylation"/>
    <property type="evidence" value="ECO:0007669"/>
    <property type="project" value="UniProtKB-KW"/>
</dbReference>
<dbReference type="SUPFAM" id="SSF53335">
    <property type="entry name" value="S-adenosyl-L-methionine-dependent methyltransferases"/>
    <property type="match status" value="1"/>
</dbReference>
<dbReference type="GO" id="GO:0003677">
    <property type="term" value="F:DNA binding"/>
    <property type="evidence" value="ECO:0007669"/>
    <property type="project" value="InterPro"/>
</dbReference>
<dbReference type="GO" id="GO:0008170">
    <property type="term" value="F:N-methyltransferase activity"/>
    <property type="evidence" value="ECO:0007669"/>
    <property type="project" value="InterPro"/>
</dbReference>
<sequence>MPISEVYNMDCMEYMKDIPDKFFDLAVVDPEYGIGIAKRNGSIGQKKGQGKLTRYRSKDWDSKPPDKKYFDELFRVSKNQIIFGANYFSQYLPPSKGWIVWDKKQPEGVSFAMAELVFTSFNISVKTFSCSRAYIGNKVANNDKLAQKWIKIHPTQKPIPLYAWILKNYANAGDKILDTHLGSGSSRIAAYKLGFDFYATEIDNEYFEAQEQRFRHECFGEIKTEKGILVQTSLFGV</sequence>
<evidence type="ECO:0000313" key="6">
    <source>
        <dbReference type="Proteomes" id="UP000782901"/>
    </source>
</evidence>
<dbReference type="EC" id="2.1.1.-" evidence="3"/>
<reference evidence="5" key="1">
    <citation type="submission" date="2021-02" db="EMBL/GenBank/DDBJ databases">
        <title>Infant gut strain persistence is associated with maternal origin, phylogeny, and functional potential including surface adhesion and iron acquisition.</title>
        <authorList>
            <person name="Lou Y.C."/>
        </authorList>
    </citation>
    <scope>NUCLEOTIDE SEQUENCE</scope>
    <source>
        <strain evidence="5">L3_082_243G1_dasL3_082_243G1_maxbin2.maxbin.015s ta_sub</strain>
    </source>
</reference>
<keyword evidence="1" id="KW-0489">Methyltransferase</keyword>
<dbReference type="EMBL" id="JAGZEE010000010">
    <property type="protein sequence ID" value="MBS5410702.1"/>
    <property type="molecule type" value="Genomic_DNA"/>
</dbReference>
<evidence type="ECO:0000256" key="1">
    <source>
        <dbReference type="ARBA" id="ARBA00022603"/>
    </source>
</evidence>
<dbReference type="InterPro" id="IPR002941">
    <property type="entry name" value="DNA_methylase_N4/N6"/>
</dbReference>
<accession>A0A943DR92</accession>
<keyword evidence="2" id="KW-0808">Transferase</keyword>
<feature type="domain" description="DNA methylase N-4/N-6" evidence="4">
    <location>
        <begin position="137"/>
        <end position="209"/>
    </location>
</feature>
<dbReference type="Pfam" id="PF01555">
    <property type="entry name" value="N6_N4_Mtase"/>
    <property type="match status" value="1"/>
</dbReference>
<name>A0A943DR92_BACT4</name>
<comment type="similarity">
    <text evidence="3">Belongs to the N(4)/N(6)-methyltransferase family.</text>
</comment>
<organism evidence="5 6">
    <name type="scientific">Bacteroides thetaiotaomicron</name>
    <dbReference type="NCBI Taxonomy" id="818"/>
    <lineage>
        <taxon>Bacteria</taxon>
        <taxon>Pseudomonadati</taxon>
        <taxon>Bacteroidota</taxon>
        <taxon>Bacteroidia</taxon>
        <taxon>Bacteroidales</taxon>
        <taxon>Bacteroidaceae</taxon>
        <taxon>Bacteroides</taxon>
    </lineage>
</organism>
<protein>
    <recommendedName>
        <fullName evidence="3">Methyltransferase</fullName>
        <ecNumber evidence="3">2.1.1.-</ecNumber>
    </recommendedName>
</protein>
<comment type="caution">
    <text evidence="5">The sequence shown here is derived from an EMBL/GenBank/DDBJ whole genome shotgun (WGS) entry which is preliminary data.</text>
</comment>
<dbReference type="InterPro" id="IPR001091">
    <property type="entry name" value="RM_Methyltransferase"/>
</dbReference>
<dbReference type="Gene3D" id="3.40.50.150">
    <property type="entry name" value="Vaccinia Virus protein VP39"/>
    <property type="match status" value="1"/>
</dbReference>
<evidence type="ECO:0000256" key="2">
    <source>
        <dbReference type="ARBA" id="ARBA00022679"/>
    </source>
</evidence>
<dbReference type="Proteomes" id="UP000782901">
    <property type="component" value="Unassembled WGS sequence"/>
</dbReference>
<dbReference type="PRINTS" id="PR00508">
    <property type="entry name" value="S21N4MTFRASE"/>
</dbReference>
<proteinExistence type="inferred from homology"/>
<gene>
    <name evidence="5" type="ORF">KHY35_08295</name>
</gene>
<evidence type="ECO:0000256" key="3">
    <source>
        <dbReference type="RuleBase" id="RU362026"/>
    </source>
</evidence>
<dbReference type="InterPro" id="IPR029063">
    <property type="entry name" value="SAM-dependent_MTases_sf"/>
</dbReference>
<evidence type="ECO:0000259" key="4">
    <source>
        <dbReference type="Pfam" id="PF01555"/>
    </source>
</evidence>
<dbReference type="AlphaFoldDB" id="A0A943DR92"/>
<evidence type="ECO:0000313" key="5">
    <source>
        <dbReference type="EMBL" id="MBS5410702.1"/>
    </source>
</evidence>